<name>A0A2S8G9U7_9BACT</name>
<dbReference type="AlphaFoldDB" id="A0A2S8G9U7"/>
<accession>A0A2S8G9U7</accession>
<comment type="caution">
    <text evidence="1">The sequence shown here is derived from an EMBL/GenBank/DDBJ whole genome shotgun (WGS) entry which is preliminary data.</text>
</comment>
<reference evidence="1 2" key="1">
    <citation type="submission" date="2018-02" db="EMBL/GenBank/DDBJ databases">
        <title>Comparative genomes isolates from brazilian mangrove.</title>
        <authorList>
            <person name="Araujo J.E."/>
            <person name="Taketani R.G."/>
            <person name="Silva M.C.P."/>
            <person name="Loureco M.V."/>
            <person name="Andreote F.D."/>
        </authorList>
    </citation>
    <scope>NUCLEOTIDE SEQUENCE [LARGE SCALE GENOMIC DNA]</scope>
    <source>
        <strain evidence="1 2">HEX-2 MGV</strain>
    </source>
</reference>
<protein>
    <submittedName>
        <fullName evidence="1">Uncharacterized protein</fullName>
    </submittedName>
</protein>
<organism evidence="1 2">
    <name type="scientific">Blastopirellula marina</name>
    <dbReference type="NCBI Taxonomy" id="124"/>
    <lineage>
        <taxon>Bacteria</taxon>
        <taxon>Pseudomonadati</taxon>
        <taxon>Planctomycetota</taxon>
        <taxon>Planctomycetia</taxon>
        <taxon>Pirellulales</taxon>
        <taxon>Pirellulaceae</taxon>
        <taxon>Blastopirellula</taxon>
    </lineage>
</organism>
<sequence>MGRDRTRLVSLPRILATDIEWMSFTNWLDDIHFLFNEWNWTLHSFLQVKFRHFRTHYLLRLKSAVVHFRNAIRWEDVPWCLLVNFIGSKYM</sequence>
<evidence type="ECO:0000313" key="2">
    <source>
        <dbReference type="Proteomes" id="UP000240009"/>
    </source>
</evidence>
<evidence type="ECO:0000313" key="1">
    <source>
        <dbReference type="EMBL" id="PQO41228.1"/>
    </source>
</evidence>
<dbReference type="Proteomes" id="UP000240009">
    <property type="component" value="Unassembled WGS sequence"/>
</dbReference>
<dbReference type="EMBL" id="PUIA01000003">
    <property type="protein sequence ID" value="PQO41228.1"/>
    <property type="molecule type" value="Genomic_DNA"/>
</dbReference>
<proteinExistence type="predicted"/>
<gene>
    <name evidence="1" type="ORF">C5Y96_00490</name>
</gene>